<dbReference type="InterPro" id="IPR036236">
    <property type="entry name" value="Znf_C2H2_sf"/>
</dbReference>
<dbReference type="SMART" id="SM00355">
    <property type="entry name" value="ZnF_C2H2"/>
    <property type="match status" value="4"/>
</dbReference>
<evidence type="ECO:0000313" key="9">
    <source>
        <dbReference type="Proteomes" id="UP000078541"/>
    </source>
</evidence>
<feature type="region of interest" description="Disordered" evidence="6">
    <location>
        <begin position="761"/>
        <end position="797"/>
    </location>
</feature>
<sequence>MSITSEPYGGEVVSQGIITKFNFMENELKRASPLGHENIRESLTVNEEIIVSANGHLPGKVDCQTRSTVYFEEDLETCDDIPARFEESIDIVPLSDDSSITEKWDCENVEIPISKEDEFEDDEDDEETIATFVTAAGQQLALYAVEDSDEIFAVAVYNESDEPPTNFQFLMKSDVERLIGEGAVRTVKKPSQMKKRVFTAKPPMLCRKEEANEKTSICDASVNSEKNIAQEDGSRIVHNYETYQNCSDKINLESSDSVHTVVDEQPDITYLMMNDSFVNIAEQSDGCEDNVEFEDELVEHSTVQYILLEADHESESELTFDDIQATLQNMKISREKLLETNDKKSGKLQDDHSSIQQDSRECSIKEESSFSEDADAFELYMSPQSTIDRTCVSVSEDDRQRLIDTLTDSPPSTTKITSQTPLKVKRSRKQQLISVDRDDGEIIIQPASMMNDESIGKKRTTRRRRLPIRVAIANRKGIKGARRIKRPKRRKVVEVIDLDVDEEEQQTTRNVVEITLDDNKDKCSSDKENEIIMVRDSDSSSSDHEESEKTEWGGGRLTKLNGETRCEYCSRNFRYRRTLNMHLLVCQKAPMNALNLDKGKPKSKINKKMNKQFTCKICQEKFDAVVVLARHVRLVHVPRKKNELSLSSEKSSSKSLRSIREKESNSMEEEESDDEDDTTEKELSMLARVKRKRKQRNNYSESKKLDCAECGRWFPSTTLLNAHSLQHGIKRSEQLRKCHICKKYIKSRLLFLRHLRMHNDTQRTSGNSSKMVRRKLRGRPSTHKIASPRKRGRPRKF</sequence>
<evidence type="ECO:0000256" key="2">
    <source>
        <dbReference type="ARBA" id="ARBA00022737"/>
    </source>
</evidence>
<evidence type="ECO:0000259" key="7">
    <source>
        <dbReference type="PROSITE" id="PS50157"/>
    </source>
</evidence>
<dbReference type="GO" id="GO:0008270">
    <property type="term" value="F:zinc ion binding"/>
    <property type="evidence" value="ECO:0007669"/>
    <property type="project" value="UniProtKB-KW"/>
</dbReference>
<dbReference type="GO" id="GO:0005634">
    <property type="term" value="C:nucleus"/>
    <property type="evidence" value="ECO:0007669"/>
    <property type="project" value="TreeGrafter"/>
</dbReference>
<dbReference type="PANTHER" id="PTHR24408:SF58">
    <property type="entry name" value="TRANSCRIPTION FACTOR (TFIIIA), PUTATIVE (AFU_ORTHOLOGUE AFUA_1G05150)-RELATED"/>
    <property type="match status" value="1"/>
</dbReference>
<name>A0A151JYA2_9HYME</name>
<dbReference type="AlphaFoldDB" id="A0A151JYA2"/>
<feature type="compositionally biased region" description="Low complexity" evidence="6">
    <location>
        <begin position="644"/>
        <end position="656"/>
    </location>
</feature>
<evidence type="ECO:0000256" key="4">
    <source>
        <dbReference type="ARBA" id="ARBA00022833"/>
    </source>
</evidence>
<dbReference type="GO" id="GO:0000981">
    <property type="term" value="F:DNA-binding transcription factor activity, RNA polymerase II-specific"/>
    <property type="evidence" value="ECO:0007669"/>
    <property type="project" value="TreeGrafter"/>
</dbReference>
<feature type="compositionally biased region" description="Acidic residues" evidence="6">
    <location>
        <begin position="666"/>
        <end position="679"/>
    </location>
</feature>
<feature type="compositionally biased region" description="Basic and acidic residues" evidence="6">
    <location>
        <begin position="535"/>
        <end position="551"/>
    </location>
</feature>
<dbReference type="EMBL" id="KQ981561">
    <property type="protein sequence ID" value="KYN39836.1"/>
    <property type="molecule type" value="Genomic_DNA"/>
</dbReference>
<gene>
    <name evidence="8" type="ORF">ALC56_05776</name>
</gene>
<keyword evidence="1" id="KW-0479">Metal-binding</keyword>
<dbReference type="SUPFAM" id="SSF57667">
    <property type="entry name" value="beta-beta-alpha zinc fingers"/>
    <property type="match status" value="1"/>
</dbReference>
<evidence type="ECO:0000256" key="1">
    <source>
        <dbReference type="ARBA" id="ARBA00022723"/>
    </source>
</evidence>
<keyword evidence="4" id="KW-0862">Zinc</keyword>
<evidence type="ECO:0000256" key="5">
    <source>
        <dbReference type="PROSITE-ProRule" id="PRU00042"/>
    </source>
</evidence>
<reference evidence="8 9" key="1">
    <citation type="submission" date="2016-03" db="EMBL/GenBank/DDBJ databases">
        <title>Trachymyrmex septentrionalis WGS genome.</title>
        <authorList>
            <person name="Nygaard S."/>
            <person name="Hu H."/>
            <person name="Boomsma J."/>
            <person name="Zhang G."/>
        </authorList>
    </citation>
    <scope>NUCLEOTIDE SEQUENCE [LARGE SCALE GENOMIC DNA]</scope>
    <source>
        <strain evidence="8">Tsep2-gDNA-1</strain>
        <tissue evidence="8">Whole body</tissue>
    </source>
</reference>
<feature type="compositionally biased region" description="Basic residues" evidence="6">
    <location>
        <begin position="771"/>
        <end position="797"/>
    </location>
</feature>
<dbReference type="PROSITE" id="PS00028">
    <property type="entry name" value="ZINC_FINGER_C2H2_1"/>
    <property type="match status" value="3"/>
</dbReference>
<dbReference type="PROSITE" id="PS50157">
    <property type="entry name" value="ZINC_FINGER_C2H2_2"/>
    <property type="match status" value="2"/>
</dbReference>
<dbReference type="PANTHER" id="PTHR24408">
    <property type="entry name" value="ZINC FINGER PROTEIN"/>
    <property type="match status" value="1"/>
</dbReference>
<dbReference type="InterPro" id="IPR013087">
    <property type="entry name" value="Znf_C2H2_type"/>
</dbReference>
<keyword evidence="2" id="KW-0677">Repeat</keyword>
<feature type="region of interest" description="Disordered" evidence="6">
    <location>
        <begin position="341"/>
        <end position="367"/>
    </location>
</feature>
<keyword evidence="9" id="KW-1185">Reference proteome</keyword>
<dbReference type="Proteomes" id="UP000078541">
    <property type="component" value="Unassembled WGS sequence"/>
</dbReference>
<dbReference type="Gene3D" id="3.30.160.60">
    <property type="entry name" value="Classic Zinc Finger"/>
    <property type="match status" value="2"/>
</dbReference>
<feature type="domain" description="C2H2-type" evidence="7">
    <location>
        <begin position="705"/>
        <end position="732"/>
    </location>
</feature>
<organism evidence="8 9">
    <name type="scientific">Trachymyrmex septentrionalis</name>
    <dbReference type="NCBI Taxonomy" id="34720"/>
    <lineage>
        <taxon>Eukaryota</taxon>
        <taxon>Metazoa</taxon>
        <taxon>Ecdysozoa</taxon>
        <taxon>Arthropoda</taxon>
        <taxon>Hexapoda</taxon>
        <taxon>Insecta</taxon>
        <taxon>Pterygota</taxon>
        <taxon>Neoptera</taxon>
        <taxon>Endopterygota</taxon>
        <taxon>Hymenoptera</taxon>
        <taxon>Apocrita</taxon>
        <taxon>Aculeata</taxon>
        <taxon>Formicoidea</taxon>
        <taxon>Formicidae</taxon>
        <taxon>Myrmicinae</taxon>
        <taxon>Trachymyrmex</taxon>
    </lineage>
</organism>
<evidence type="ECO:0000256" key="6">
    <source>
        <dbReference type="SAM" id="MobiDB-lite"/>
    </source>
</evidence>
<accession>A0A151JYA2</accession>
<dbReference type="OrthoDB" id="7694372at2759"/>
<feature type="domain" description="C2H2-type" evidence="7">
    <location>
        <begin position="613"/>
        <end position="641"/>
    </location>
</feature>
<evidence type="ECO:0000313" key="8">
    <source>
        <dbReference type="EMBL" id="KYN39836.1"/>
    </source>
</evidence>
<dbReference type="GO" id="GO:0043565">
    <property type="term" value="F:sequence-specific DNA binding"/>
    <property type="evidence" value="ECO:0007669"/>
    <property type="project" value="TreeGrafter"/>
</dbReference>
<feature type="region of interest" description="Disordered" evidence="6">
    <location>
        <begin position="642"/>
        <end position="681"/>
    </location>
</feature>
<dbReference type="STRING" id="34720.A0A151JYA2"/>
<protein>
    <recommendedName>
        <fullName evidence="7">C2H2-type domain-containing protein</fullName>
    </recommendedName>
</protein>
<proteinExistence type="predicted"/>
<keyword evidence="3 5" id="KW-0863">Zinc-finger</keyword>
<feature type="region of interest" description="Disordered" evidence="6">
    <location>
        <begin position="535"/>
        <end position="554"/>
    </location>
</feature>
<evidence type="ECO:0000256" key="3">
    <source>
        <dbReference type="ARBA" id="ARBA00022771"/>
    </source>
</evidence>
<dbReference type="KEGG" id="tsep:108748120"/>